<accession>A0A9D4JK67</accession>
<name>A0A9D4JK67_DREPO</name>
<keyword evidence="3" id="KW-1185">Reference proteome</keyword>
<proteinExistence type="predicted"/>
<protein>
    <submittedName>
        <fullName evidence="2">Uncharacterized protein</fullName>
    </submittedName>
</protein>
<feature type="region of interest" description="Disordered" evidence="1">
    <location>
        <begin position="55"/>
        <end position="79"/>
    </location>
</feature>
<comment type="caution">
    <text evidence="2">The sequence shown here is derived from an EMBL/GenBank/DDBJ whole genome shotgun (WGS) entry which is preliminary data.</text>
</comment>
<reference evidence="2" key="2">
    <citation type="submission" date="2020-11" db="EMBL/GenBank/DDBJ databases">
        <authorList>
            <person name="McCartney M.A."/>
            <person name="Auch B."/>
            <person name="Kono T."/>
            <person name="Mallez S."/>
            <person name="Becker A."/>
            <person name="Gohl D.M."/>
            <person name="Silverstein K.A.T."/>
            <person name="Koren S."/>
            <person name="Bechman K.B."/>
            <person name="Herman A."/>
            <person name="Abrahante J.E."/>
            <person name="Garbe J."/>
        </authorList>
    </citation>
    <scope>NUCLEOTIDE SEQUENCE</scope>
    <source>
        <strain evidence="2">Duluth1</strain>
        <tissue evidence="2">Whole animal</tissue>
    </source>
</reference>
<evidence type="ECO:0000256" key="1">
    <source>
        <dbReference type="SAM" id="MobiDB-lite"/>
    </source>
</evidence>
<dbReference type="EMBL" id="JAIWYP010000006">
    <property type="protein sequence ID" value="KAH3811803.1"/>
    <property type="molecule type" value="Genomic_DNA"/>
</dbReference>
<evidence type="ECO:0000313" key="2">
    <source>
        <dbReference type="EMBL" id="KAH3811803.1"/>
    </source>
</evidence>
<reference evidence="2" key="1">
    <citation type="journal article" date="2019" name="bioRxiv">
        <title>The Genome of the Zebra Mussel, Dreissena polymorpha: A Resource for Invasive Species Research.</title>
        <authorList>
            <person name="McCartney M.A."/>
            <person name="Auch B."/>
            <person name="Kono T."/>
            <person name="Mallez S."/>
            <person name="Zhang Y."/>
            <person name="Obille A."/>
            <person name="Becker A."/>
            <person name="Abrahante J.E."/>
            <person name="Garbe J."/>
            <person name="Badalamenti J.P."/>
            <person name="Herman A."/>
            <person name="Mangelson H."/>
            <person name="Liachko I."/>
            <person name="Sullivan S."/>
            <person name="Sone E.D."/>
            <person name="Koren S."/>
            <person name="Silverstein K.A.T."/>
            <person name="Beckman K.B."/>
            <person name="Gohl D.M."/>
        </authorList>
    </citation>
    <scope>NUCLEOTIDE SEQUENCE</scope>
    <source>
        <strain evidence="2">Duluth1</strain>
        <tissue evidence="2">Whole animal</tissue>
    </source>
</reference>
<evidence type="ECO:0000313" key="3">
    <source>
        <dbReference type="Proteomes" id="UP000828390"/>
    </source>
</evidence>
<gene>
    <name evidence="2" type="ORF">DPMN_140218</name>
</gene>
<dbReference type="AlphaFoldDB" id="A0A9D4JK67"/>
<organism evidence="2 3">
    <name type="scientific">Dreissena polymorpha</name>
    <name type="common">Zebra mussel</name>
    <name type="synonym">Mytilus polymorpha</name>
    <dbReference type="NCBI Taxonomy" id="45954"/>
    <lineage>
        <taxon>Eukaryota</taxon>
        <taxon>Metazoa</taxon>
        <taxon>Spiralia</taxon>
        <taxon>Lophotrochozoa</taxon>
        <taxon>Mollusca</taxon>
        <taxon>Bivalvia</taxon>
        <taxon>Autobranchia</taxon>
        <taxon>Heteroconchia</taxon>
        <taxon>Euheterodonta</taxon>
        <taxon>Imparidentia</taxon>
        <taxon>Neoheterodontei</taxon>
        <taxon>Myida</taxon>
        <taxon>Dreissenoidea</taxon>
        <taxon>Dreissenidae</taxon>
        <taxon>Dreissena</taxon>
    </lineage>
</organism>
<dbReference type="Proteomes" id="UP000828390">
    <property type="component" value="Unassembled WGS sequence"/>
</dbReference>
<sequence length="79" mass="9209">MTEKWKPKPKNEPLLVFVSLPHHINPFTWFKRGWRLKVDIRDISLKVKRLEKNALANSADPDETPHDAASHQGLRCLLK</sequence>